<dbReference type="EMBL" id="FRDM01000003">
    <property type="protein sequence ID" value="SHN60822.1"/>
    <property type="molecule type" value="Genomic_DNA"/>
</dbReference>
<feature type="transmembrane region" description="Helical" evidence="2">
    <location>
        <begin position="45"/>
        <end position="78"/>
    </location>
</feature>
<sequence>MHSDSEQRVRNDTERLWAEDAVESPRPVPVTRPAPPDPADPPVLVVAGVVGAFLLILLGALVAGLSVGVATALGWALWRYVPRRGRAHTTPAWAVLAEINRGLQAARRPASGSRPRQRRRGSADR</sequence>
<dbReference type="AlphaFoldDB" id="A0A1M7SQU0"/>
<feature type="compositionally biased region" description="Low complexity" evidence="1">
    <location>
        <begin position="105"/>
        <end position="114"/>
    </location>
</feature>
<name>A0A1M7SQU0_9ACTN</name>
<dbReference type="RefSeq" id="WP_141242907.1">
    <property type="nucleotide sequence ID" value="NZ_FRDM01000003.1"/>
</dbReference>
<organism evidence="3 4">
    <name type="scientific">Geodermatophilus obscurus</name>
    <dbReference type="NCBI Taxonomy" id="1861"/>
    <lineage>
        <taxon>Bacteria</taxon>
        <taxon>Bacillati</taxon>
        <taxon>Actinomycetota</taxon>
        <taxon>Actinomycetes</taxon>
        <taxon>Geodermatophilales</taxon>
        <taxon>Geodermatophilaceae</taxon>
        <taxon>Geodermatophilus</taxon>
    </lineage>
</organism>
<feature type="compositionally biased region" description="Basic residues" evidence="1">
    <location>
        <begin position="115"/>
        <end position="125"/>
    </location>
</feature>
<gene>
    <name evidence="3" type="ORF">SAMN05660350_01006</name>
</gene>
<feature type="region of interest" description="Disordered" evidence="1">
    <location>
        <begin position="1"/>
        <end position="39"/>
    </location>
</feature>
<keyword evidence="2" id="KW-1133">Transmembrane helix</keyword>
<protein>
    <submittedName>
        <fullName evidence="3">Uncharacterized protein</fullName>
    </submittedName>
</protein>
<evidence type="ECO:0000313" key="4">
    <source>
        <dbReference type="Proteomes" id="UP000184428"/>
    </source>
</evidence>
<feature type="region of interest" description="Disordered" evidence="1">
    <location>
        <begin position="105"/>
        <end position="125"/>
    </location>
</feature>
<proteinExistence type="predicted"/>
<feature type="compositionally biased region" description="Basic and acidic residues" evidence="1">
    <location>
        <begin position="1"/>
        <end position="18"/>
    </location>
</feature>
<reference evidence="3 4" key="1">
    <citation type="submission" date="2016-12" db="EMBL/GenBank/DDBJ databases">
        <authorList>
            <person name="Song W.-J."/>
            <person name="Kurnit D.M."/>
        </authorList>
    </citation>
    <scope>NUCLEOTIDE SEQUENCE [LARGE SCALE GENOMIC DNA]</scope>
    <source>
        <strain evidence="3 4">DSM 43162</strain>
    </source>
</reference>
<keyword evidence="2" id="KW-0812">Transmembrane</keyword>
<dbReference type="Proteomes" id="UP000184428">
    <property type="component" value="Unassembled WGS sequence"/>
</dbReference>
<evidence type="ECO:0000256" key="1">
    <source>
        <dbReference type="SAM" id="MobiDB-lite"/>
    </source>
</evidence>
<feature type="compositionally biased region" description="Pro residues" evidence="1">
    <location>
        <begin position="26"/>
        <end position="39"/>
    </location>
</feature>
<accession>A0A1M7SQU0</accession>
<evidence type="ECO:0000313" key="3">
    <source>
        <dbReference type="EMBL" id="SHN60822.1"/>
    </source>
</evidence>
<evidence type="ECO:0000256" key="2">
    <source>
        <dbReference type="SAM" id="Phobius"/>
    </source>
</evidence>
<keyword evidence="2" id="KW-0472">Membrane</keyword>